<dbReference type="Gene3D" id="2.40.170.20">
    <property type="entry name" value="TonB-dependent receptor, beta-barrel domain"/>
    <property type="match status" value="1"/>
</dbReference>
<evidence type="ECO:0000313" key="12">
    <source>
        <dbReference type="EMBL" id="RDV13490.1"/>
    </source>
</evidence>
<dbReference type="Gene3D" id="2.170.130.10">
    <property type="entry name" value="TonB-dependent receptor, plug domain"/>
    <property type="match status" value="1"/>
</dbReference>
<dbReference type="InterPro" id="IPR023996">
    <property type="entry name" value="TonB-dep_OMP_SusC/RagA"/>
</dbReference>
<dbReference type="NCBIfam" id="TIGR04057">
    <property type="entry name" value="SusC_RagA_signa"/>
    <property type="match status" value="1"/>
</dbReference>
<comment type="caution">
    <text evidence="12">The sequence shown here is derived from an EMBL/GenBank/DDBJ whole genome shotgun (WGS) entry which is preliminary data.</text>
</comment>
<comment type="similarity">
    <text evidence="8 9">Belongs to the TonB-dependent receptor family.</text>
</comment>
<organism evidence="12 13">
    <name type="scientific">Pontibacter diazotrophicus</name>
    <dbReference type="NCBI Taxonomy" id="1400979"/>
    <lineage>
        <taxon>Bacteria</taxon>
        <taxon>Pseudomonadati</taxon>
        <taxon>Bacteroidota</taxon>
        <taxon>Cytophagia</taxon>
        <taxon>Cytophagales</taxon>
        <taxon>Hymenobacteraceae</taxon>
        <taxon>Pontibacter</taxon>
    </lineage>
</organism>
<dbReference type="Pfam" id="PF13715">
    <property type="entry name" value="CarbopepD_reg_2"/>
    <property type="match status" value="1"/>
</dbReference>
<dbReference type="AlphaFoldDB" id="A0A3D8L7W0"/>
<dbReference type="GO" id="GO:0009279">
    <property type="term" value="C:cell outer membrane"/>
    <property type="evidence" value="ECO:0007669"/>
    <property type="project" value="UniProtKB-SubCell"/>
</dbReference>
<dbReference type="Proteomes" id="UP000256708">
    <property type="component" value="Unassembled WGS sequence"/>
</dbReference>
<reference evidence="13" key="1">
    <citation type="submission" date="2018-08" db="EMBL/GenBank/DDBJ databases">
        <authorList>
            <person name="Liu Z.-W."/>
            <person name="Du Z.-J."/>
        </authorList>
    </citation>
    <scope>NUCLEOTIDE SEQUENCE [LARGE SCALE GENOMIC DNA]</scope>
    <source>
        <strain evidence="13">H4X</strain>
    </source>
</reference>
<dbReference type="InterPro" id="IPR000531">
    <property type="entry name" value="Beta-barrel_TonB"/>
</dbReference>
<name>A0A3D8L7W0_9BACT</name>
<keyword evidence="4 8" id="KW-0812">Transmembrane</keyword>
<feature type="domain" description="TonB-dependent receptor-like beta-barrel" evidence="10">
    <location>
        <begin position="395"/>
        <end position="944"/>
    </location>
</feature>
<evidence type="ECO:0000259" key="10">
    <source>
        <dbReference type="Pfam" id="PF00593"/>
    </source>
</evidence>
<evidence type="ECO:0000256" key="5">
    <source>
        <dbReference type="ARBA" id="ARBA00023077"/>
    </source>
</evidence>
<keyword evidence="6 8" id="KW-0472">Membrane</keyword>
<dbReference type="EMBL" id="QRGR01000023">
    <property type="protein sequence ID" value="RDV13490.1"/>
    <property type="molecule type" value="Genomic_DNA"/>
</dbReference>
<dbReference type="Pfam" id="PF07715">
    <property type="entry name" value="Plug"/>
    <property type="match status" value="1"/>
</dbReference>
<dbReference type="InterPro" id="IPR012910">
    <property type="entry name" value="Plug_dom"/>
</dbReference>
<dbReference type="InterPro" id="IPR039426">
    <property type="entry name" value="TonB-dep_rcpt-like"/>
</dbReference>
<dbReference type="InterPro" id="IPR036942">
    <property type="entry name" value="Beta-barrel_TonB_sf"/>
</dbReference>
<dbReference type="InterPro" id="IPR008969">
    <property type="entry name" value="CarboxyPept-like_regulatory"/>
</dbReference>
<keyword evidence="13" id="KW-1185">Reference proteome</keyword>
<feature type="domain" description="TonB-dependent receptor plug" evidence="11">
    <location>
        <begin position="121"/>
        <end position="228"/>
    </location>
</feature>
<dbReference type="NCBIfam" id="TIGR04056">
    <property type="entry name" value="OMP_RagA_SusC"/>
    <property type="match status" value="1"/>
</dbReference>
<evidence type="ECO:0000256" key="9">
    <source>
        <dbReference type="RuleBase" id="RU003357"/>
    </source>
</evidence>
<dbReference type="InterPro" id="IPR023997">
    <property type="entry name" value="TonB-dep_OMP_SusC/RagA_CS"/>
</dbReference>
<keyword evidence="12" id="KW-0675">Receptor</keyword>
<evidence type="ECO:0000256" key="6">
    <source>
        <dbReference type="ARBA" id="ARBA00023136"/>
    </source>
</evidence>
<dbReference type="SUPFAM" id="SSF49464">
    <property type="entry name" value="Carboxypeptidase regulatory domain-like"/>
    <property type="match status" value="1"/>
</dbReference>
<dbReference type="SUPFAM" id="SSF56935">
    <property type="entry name" value="Porins"/>
    <property type="match status" value="1"/>
</dbReference>
<evidence type="ECO:0000256" key="4">
    <source>
        <dbReference type="ARBA" id="ARBA00022692"/>
    </source>
</evidence>
<evidence type="ECO:0000256" key="3">
    <source>
        <dbReference type="ARBA" id="ARBA00022452"/>
    </source>
</evidence>
<dbReference type="PROSITE" id="PS52016">
    <property type="entry name" value="TONB_DEPENDENT_REC_3"/>
    <property type="match status" value="1"/>
</dbReference>
<accession>A0A3D8L7W0</accession>
<comment type="subcellular location">
    <subcellularLocation>
        <location evidence="1 8">Cell outer membrane</location>
        <topology evidence="1 8">Multi-pass membrane protein</topology>
    </subcellularLocation>
</comment>
<keyword evidence="5 9" id="KW-0798">TonB box</keyword>
<gene>
    <name evidence="12" type="ORF">DXT99_19245</name>
</gene>
<dbReference type="InterPro" id="IPR037066">
    <property type="entry name" value="Plug_dom_sf"/>
</dbReference>
<evidence type="ECO:0000256" key="8">
    <source>
        <dbReference type="PROSITE-ProRule" id="PRU01360"/>
    </source>
</evidence>
<dbReference type="Gene3D" id="2.60.40.1120">
    <property type="entry name" value="Carboxypeptidase-like, regulatory domain"/>
    <property type="match status" value="1"/>
</dbReference>
<keyword evidence="2 8" id="KW-0813">Transport</keyword>
<proteinExistence type="inferred from homology"/>
<dbReference type="OrthoDB" id="9768177at2"/>
<evidence type="ECO:0000256" key="7">
    <source>
        <dbReference type="ARBA" id="ARBA00023237"/>
    </source>
</evidence>
<evidence type="ECO:0000313" key="13">
    <source>
        <dbReference type="Proteomes" id="UP000256708"/>
    </source>
</evidence>
<evidence type="ECO:0000259" key="11">
    <source>
        <dbReference type="Pfam" id="PF07715"/>
    </source>
</evidence>
<dbReference type="Pfam" id="PF00593">
    <property type="entry name" value="TonB_dep_Rec_b-barrel"/>
    <property type="match status" value="1"/>
</dbReference>
<evidence type="ECO:0000256" key="1">
    <source>
        <dbReference type="ARBA" id="ARBA00004571"/>
    </source>
</evidence>
<protein>
    <submittedName>
        <fullName evidence="12">TonB-dependent receptor</fullName>
    </submittedName>
</protein>
<dbReference type="RefSeq" id="WP_115567213.1">
    <property type="nucleotide sequence ID" value="NZ_QRGR01000023.1"/>
</dbReference>
<sequence length="985" mass="108069">MQHYLLKEIRFILILPLFLLSMAGALAQGITVQGRVTDDSGAALPGVTVLLKGTSTAAPTNAEGRYSIDVPTGEGTLVFSYIGFEPKEEPINNRTTIDVQLGADAQALEEVVVVGYGTQKRSDITGSVASVPKDRLSNLPVTDITQAIQGTTAGLNITQGSSVPGSSGGISIRGVNSISANTSPFIVLDGAPFFGQINDVNPNDIESIEILKDASAVAIYGTRGSNGVILITTKRGKTGQPRISYNGYYGVEGLANKLEPMSPEAYVQKYEDYMIAQGLAQTQILPNTYEVDNYNAGLTTDWLDAASQTGKITEHNLSISGGTDKVQYYLTGGYLNQDGVVKGYEFQRASIRSNLDATLTNYLKAGTSLYFADHNSDGGRANLLFATAMSPYGQVYDEAGNYEIFPMNPELLFENPLLGLTTDRVDRRKFITGTAYTELTPGFAEGLKYRLNASYTYEIGRQSGYTGRAANNRVGGAYANNNETNNWVLENILTYTKDFGRHHIDITGLYSAQETDYFQSGADANTFVNDQLSFYNLGAAENRTSSSYGDRTSLLSQMGRVNYSYDSRYLLTLTARRDGYSAFGANTDKYGLFPSMALGWNIANESFMQGTEAVNELKLRFSYGQSGNQAIGVNQTATLYNPVRFPFGGASTIGVLAGRLGNADLNWETTTSANLGLDYGFLGNRIRGTVEVYNSRTNDLLLSRNIPNVTGYSSVFYNLGEVRNRGIEFAVSTVNVEAGKFRWETDLNFTRNINEIVDLYGDGEDDINNQWFIGRSLGAVFSYNWLGVWQEGDDIPESFNAVPGDLRFEDIDGDGRITGDDRVYLGSTLPKWYGGLTNTFHYSNFHLSVFVQTSQGSMKGNPDIYYGDEAGRRNIPAAVGYWTPENRSTEFPSLSYRNPHGYNFARDNSYVRIKDVRFSYTVPQDFLDKYGISGLTVYTAGRNLLTFTDWVGWDPESNQSSRGSGNWANNYPVVRTVSFGLNLTL</sequence>
<keyword evidence="7 8" id="KW-0998">Cell outer membrane</keyword>
<keyword evidence="3 8" id="KW-1134">Transmembrane beta strand</keyword>
<evidence type="ECO:0000256" key="2">
    <source>
        <dbReference type="ARBA" id="ARBA00022448"/>
    </source>
</evidence>